<dbReference type="Pfam" id="PF04572">
    <property type="entry name" value="Gb3_synth"/>
    <property type="match status" value="1"/>
</dbReference>
<proteinExistence type="predicted"/>
<evidence type="ECO:0000313" key="1">
    <source>
        <dbReference type="Proteomes" id="UP000189703"/>
    </source>
</evidence>
<gene>
    <name evidence="2" type="primary">LOC104596957</name>
</gene>
<dbReference type="SUPFAM" id="SSF53448">
    <property type="entry name" value="Nucleotide-diphospho-sugar transferases"/>
    <property type="match status" value="1"/>
</dbReference>
<dbReference type="GeneID" id="104596957"/>
<protein>
    <submittedName>
        <fullName evidence="2">Lactosylceramide 4-alpha-galactosyltransferase-like</fullName>
    </submittedName>
</protein>
<sequence length="446" mass="51281">MNAPPKLCFLLISFWSFEFSRNSVQNLTRNRFNSWRLGNMKFSIFSTISFAALLFVALFAGSTLCNLFLHDAASRHKRDTTLVFPSHKAHRQFKSISSPLSLLSVKREVEEACIKDPPPSINVTEQQGIARFHRKPLEFEILRPTALARQFARRAGKFFQSRCEMKFFMTWISPARTFRRREFFALESLFKAHPHGCLMILSATMDSRHGGHILKPLHDRGFKVLAVTPDLPYLFENTAAITWFDEIKKGNKDPGEIPLAQNLSNLLRLAVLYKYGGVYMDTDFIILKKFSGLRNSIGAQSMDAETGSWTRLNNAVLVFDKNHPLLLNFMEEFSITFNGNKWGYNGPYLVSRVTQRVEKMPGYNFTVLPPMAFYPVAWNKIDGFFQRPQNPAMSRWISAKLHQLSGETYGVHLWNRMSRRLRIEEGSIIGRLISDHCIICEDIYSA</sequence>
<dbReference type="PANTHER" id="PTHR46781">
    <property type="entry name" value="ALPHA 1,4-GLYCOSYLTRANSFERASE FAMILY PROTEIN"/>
    <property type="match status" value="1"/>
</dbReference>
<dbReference type="AlphaFoldDB" id="A0A1U8A495"/>
<dbReference type="Proteomes" id="UP000189703">
    <property type="component" value="Unplaced"/>
</dbReference>
<name>A0A1U8A495_NELNU</name>
<dbReference type="PANTHER" id="PTHR46781:SF2">
    <property type="entry name" value="ALPHA 1,4-GLYCOSYLTRANSFERASE FAMILY PROTEIN"/>
    <property type="match status" value="1"/>
</dbReference>
<dbReference type="FunCoup" id="A0A1U8A495">
    <property type="interactions" value="83"/>
</dbReference>
<keyword evidence="1" id="KW-1185">Reference proteome</keyword>
<organism evidence="1 2">
    <name type="scientific">Nelumbo nucifera</name>
    <name type="common">Sacred lotus</name>
    <dbReference type="NCBI Taxonomy" id="4432"/>
    <lineage>
        <taxon>Eukaryota</taxon>
        <taxon>Viridiplantae</taxon>
        <taxon>Streptophyta</taxon>
        <taxon>Embryophyta</taxon>
        <taxon>Tracheophyta</taxon>
        <taxon>Spermatophyta</taxon>
        <taxon>Magnoliopsida</taxon>
        <taxon>Proteales</taxon>
        <taxon>Nelumbonaceae</taxon>
        <taxon>Nelumbo</taxon>
    </lineage>
</organism>
<dbReference type="InterPro" id="IPR007577">
    <property type="entry name" value="GlycoTrfase_DXD_sugar-bd_CS"/>
</dbReference>
<dbReference type="Pfam" id="PF04488">
    <property type="entry name" value="Gly_transf_sug"/>
    <property type="match status" value="1"/>
</dbReference>
<reference evidence="2" key="1">
    <citation type="submission" date="2025-08" db="UniProtKB">
        <authorList>
            <consortium name="RefSeq"/>
        </authorList>
    </citation>
    <scope>IDENTIFICATION</scope>
</reference>
<dbReference type="Gene3D" id="3.90.550.20">
    <property type="match status" value="1"/>
</dbReference>
<evidence type="ECO:0000313" key="2">
    <source>
        <dbReference type="RefSeq" id="XP_010256589.1"/>
    </source>
</evidence>
<dbReference type="OMA" id="ENDQFHR"/>
<dbReference type="STRING" id="4432.A0A1U8A495"/>
<accession>A0A1U8A495</accession>
<dbReference type="eggNOG" id="KOG1928">
    <property type="taxonomic scope" value="Eukaryota"/>
</dbReference>
<dbReference type="InterPro" id="IPR044789">
    <property type="entry name" value="Put_A1-4-GlycosylTfrase_plant"/>
</dbReference>
<dbReference type="OrthoDB" id="409543at2759"/>
<dbReference type="RefSeq" id="XP_010256589.1">
    <property type="nucleotide sequence ID" value="XM_010258287.2"/>
</dbReference>
<dbReference type="KEGG" id="nnu:104596957"/>
<dbReference type="InterPro" id="IPR007652">
    <property type="entry name" value="A1-4-GlycosylTfrase_dom"/>
</dbReference>
<dbReference type="InterPro" id="IPR029044">
    <property type="entry name" value="Nucleotide-diphossugar_trans"/>
</dbReference>